<gene>
    <name evidence="1" type="ORF">JOF48_002663</name>
</gene>
<comment type="caution">
    <text evidence="1">The sequence shown here is derived from an EMBL/GenBank/DDBJ whole genome shotgun (WGS) entry which is preliminary data.</text>
</comment>
<dbReference type="Proteomes" id="UP000711614">
    <property type="component" value="Unassembled WGS sequence"/>
</dbReference>
<accession>A0ABS4YYR4</accession>
<reference evidence="1 2" key="1">
    <citation type="submission" date="2021-03" db="EMBL/GenBank/DDBJ databases">
        <title>Sequencing the genomes of 1000 actinobacteria strains.</title>
        <authorList>
            <person name="Klenk H.-P."/>
        </authorList>
    </citation>
    <scope>NUCLEOTIDE SEQUENCE [LARGE SCALE GENOMIC DNA]</scope>
    <source>
        <strain evidence="1 2">DSM 16005</strain>
    </source>
</reference>
<protein>
    <submittedName>
        <fullName evidence="1">Uncharacterized protein</fullName>
    </submittedName>
</protein>
<organism evidence="1 2">
    <name type="scientific">Arthrobacter stackebrandtii</name>
    <dbReference type="NCBI Taxonomy" id="272161"/>
    <lineage>
        <taxon>Bacteria</taxon>
        <taxon>Bacillati</taxon>
        <taxon>Actinomycetota</taxon>
        <taxon>Actinomycetes</taxon>
        <taxon>Micrococcales</taxon>
        <taxon>Micrococcaceae</taxon>
        <taxon>Arthrobacter</taxon>
    </lineage>
</organism>
<keyword evidence="2" id="KW-1185">Reference proteome</keyword>
<name>A0ABS4YYR4_9MICC</name>
<dbReference type="EMBL" id="JAGIOI010000001">
    <property type="protein sequence ID" value="MBP2413864.1"/>
    <property type="molecule type" value="Genomic_DNA"/>
</dbReference>
<proteinExistence type="predicted"/>
<sequence length="134" mass="15134">MAQTLQFNDVSGSQQFFQLFCRGRADASHARSQGTDKNAWFLGQFRPEVAQHEKRFSICLFQVVQENNQRACASCIPQMIGSFTKKLGTVHGLSAGTKREFQVSIISDRKNYRSQLADNLFPNSVSPAPHRPER</sequence>
<evidence type="ECO:0000313" key="2">
    <source>
        <dbReference type="Proteomes" id="UP000711614"/>
    </source>
</evidence>
<evidence type="ECO:0000313" key="1">
    <source>
        <dbReference type="EMBL" id="MBP2413864.1"/>
    </source>
</evidence>